<dbReference type="Proteomes" id="UP000011991">
    <property type="component" value="Unassembled WGS sequence"/>
</dbReference>
<organism evidence="6 7">
    <name type="scientific">Rhodopirellula maiorica SM1</name>
    <dbReference type="NCBI Taxonomy" id="1265738"/>
    <lineage>
        <taxon>Bacteria</taxon>
        <taxon>Pseudomonadati</taxon>
        <taxon>Planctomycetota</taxon>
        <taxon>Planctomycetia</taxon>
        <taxon>Pirellulales</taxon>
        <taxon>Pirellulaceae</taxon>
        <taxon>Novipirellula</taxon>
    </lineage>
</organism>
<evidence type="ECO:0000256" key="4">
    <source>
        <dbReference type="SAM" id="MobiDB-lite"/>
    </source>
</evidence>
<dbReference type="PANTHER" id="PTHR30600">
    <property type="entry name" value="CYTOCHROME C PEROXIDASE-RELATED"/>
    <property type="match status" value="1"/>
</dbReference>
<evidence type="ECO:0000256" key="1">
    <source>
        <dbReference type="ARBA" id="ARBA00004196"/>
    </source>
</evidence>
<dbReference type="Pfam" id="PF03150">
    <property type="entry name" value="CCP_MauG"/>
    <property type="match status" value="1"/>
</dbReference>
<feature type="compositionally biased region" description="Basic and acidic residues" evidence="4">
    <location>
        <begin position="360"/>
        <end position="371"/>
    </location>
</feature>
<dbReference type="GO" id="GO:0009055">
    <property type="term" value="F:electron transfer activity"/>
    <property type="evidence" value="ECO:0007669"/>
    <property type="project" value="InterPro"/>
</dbReference>
<proteinExistence type="predicted"/>
<feature type="domain" description="Di-haem cytochrome c peroxidase" evidence="5">
    <location>
        <begin position="86"/>
        <end position="227"/>
    </location>
</feature>
<dbReference type="PANTHER" id="PTHR30600:SF10">
    <property type="entry name" value="BLL6722 PROTEIN"/>
    <property type="match status" value="1"/>
</dbReference>
<evidence type="ECO:0000259" key="5">
    <source>
        <dbReference type="Pfam" id="PF03150"/>
    </source>
</evidence>
<keyword evidence="3 6" id="KW-0560">Oxidoreductase</keyword>
<dbReference type="Gene3D" id="1.10.760.10">
    <property type="entry name" value="Cytochrome c-like domain"/>
    <property type="match status" value="2"/>
</dbReference>
<protein>
    <submittedName>
        <fullName evidence="6">Cytochrome-c peroxidase</fullName>
        <ecNumber evidence="6">1.-.-.-</ecNumber>
    </submittedName>
</protein>
<comment type="caution">
    <text evidence="6">The sequence shown here is derived from an EMBL/GenBank/DDBJ whole genome shotgun (WGS) entry which is preliminary data.</text>
</comment>
<dbReference type="AlphaFoldDB" id="M5RE24"/>
<dbReference type="GO" id="GO:0030313">
    <property type="term" value="C:cell envelope"/>
    <property type="evidence" value="ECO:0007669"/>
    <property type="project" value="UniProtKB-SubCell"/>
</dbReference>
<keyword evidence="2" id="KW-0732">Signal</keyword>
<dbReference type="InterPro" id="IPR004852">
    <property type="entry name" value="Di-haem_cyt_c_peroxidsae"/>
</dbReference>
<dbReference type="EMBL" id="ANOG01000815">
    <property type="protein sequence ID" value="EMI17311.1"/>
    <property type="molecule type" value="Genomic_DNA"/>
</dbReference>
<sequence length="484" mass="52576">MSFGLLHTNSWAEESVSAAPRSNEVTLGQGNLLTGIPGEGDLTAAELKLWLAKPENHEELKVKLPLGLDAASANVFIPEDNPMTRAKIELGRQLYFDPRLSSDSTVSCASCHDPDQGYAANTQFGVGVRQQEGGRNSPVSYNRIVSKAQFWDGRAATLEEQAVGPIANPIEMGNTHSGCVECLSGIAGYKLQFDAIFEDGLNIDNVGKALASFERAIVTGPAPYDYYAPLVRFEETFADDLEYLDEEPELKKQYDALKQGVAEHPMSESAKRGMKLTFGKANCTACHAGGNFTDEQYHNLGVGMAAEKPDLGRFEISKDEKDRGAFKTPTMRNVAASPPYMHDGSQKTTRGSGRVVRSRRTSESMAERQDQAAEVDGTGKGRSGRIYGRRFDRRFSTDPARPFSRVSVSDATRSKVAKTFDLVAIISRDASENVRLRPEADISSAVAVRPRDVANELQRPEADTMTDVNVSASGLGFAAFQTGG</sequence>
<dbReference type="EC" id="1.-.-.-" evidence="6"/>
<feature type="region of interest" description="Disordered" evidence="4">
    <location>
        <begin position="333"/>
        <end position="384"/>
    </location>
</feature>
<dbReference type="InterPro" id="IPR036909">
    <property type="entry name" value="Cyt_c-like_dom_sf"/>
</dbReference>
<comment type="subcellular location">
    <subcellularLocation>
        <location evidence="1">Cell envelope</location>
    </subcellularLocation>
</comment>
<accession>M5RE24</accession>
<keyword evidence="6" id="KW-0575">Peroxidase</keyword>
<dbReference type="SUPFAM" id="SSF46626">
    <property type="entry name" value="Cytochrome c"/>
    <property type="match status" value="2"/>
</dbReference>
<evidence type="ECO:0000313" key="6">
    <source>
        <dbReference type="EMBL" id="EMI17311.1"/>
    </source>
</evidence>
<gene>
    <name evidence="6" type="ORF">RMSM_05768</name>
</gene>
<dbReference type="InterPro" id="IPR051395">
    <property type="entry name" value="Cytochrome_c_Peroxidase/MauG"/>
</dbReference>
<evidence type="ECO:0000256" key="3">
    <source>
        <dbReference type="ARBA" id="ARBA00023002"/>
    </source>
</evidence>
<evidence type="ECO:0000313" key="7">
    <source>
        <dbReference type="Proteomes" id="UP000011991"/>
    </source>
</evidence>
<reference evidence="6 7" key="1">
    <citation type="journal article" date="2013" name="Mar. Genomics">
        <title>Expression of sulfatases in Rhodopirellula baltica and the diversity of sulfatases in the genus Rhodopirellula.</title>
        <authorList>
            <person name="Wegner C.E."/>
            <person name="Richter-Heitmann T."/>
            <person name="Klindworth A."/>
            <person name="Klockow C."/>
            <person name="Richter M."/>
            <person name="Achstetter T."/>
            <person name="Glockner F.O."/>
            <person name="Harder J."/>
        </authorList>
    </citation>
    <scope>NUCLEOTIDE SEQUENCE [LARGE SCALE GENOMIC DNA]</scope>
    <source>
        <strain evidence="6 7">SM1</strain>
    </source>
</reference>
<dbReference type="PATRIC" id="fig|1265738.3.peg.5769"/>
<dbReference type="GO" id="GO:0020037">
    <property type="term" value="F:heme binding"/>
    <property type="evidence" value="ECO:0007669"/>
    <property type="project" value="InterPro"/>
</dbReference>
<keyword evidence="7" id="KW-1185">Reference proteome</keyword>
<dbReference type="GO" id="GO:0004130">
    <property type="term" value="F:cytochrome-c peroxidase activity"/>
    <property type="evidence" value="ECO:0007669"/>
    <property type="project" value="TreeGrafter"/>
</dbReference>
<name>M5RE24_9BACT</name>
<evidence type="ECO:0000256" key="2">
    <source>
        <dbReference type="ARBA" id="ARBA00022729"/>
    </source>
</evidence>